<dbReference type="OrthoDB" id="6184213at2"/>
<dbReference type="InterPro" id="IPR050741">
    <property type="entry name" value="Acyl-CoA_dehydrogenase"/>
</dbReference>
<protein>
    <submittedName>
        <fullName evidence="3">Acyl-CoA dehydrogenase</fullName>
    </submittedName>
</protein>
<keyword evidence="1" id="KW-0560">Oxidoreductase</keyword>
<dbReference type="InterPro" id="IPR009100">
    <property type="entry name" value="AcylCoA_DH/oxidase_NM_dom_sf"/>
</dbReference>
<feature type="domain" description="Acyl-CoA dehydrogenase C-terminal" evidence="2">
    <location>
        <begin position="253"/>
        <end position="385"/>
    </location>
</feature>
<dbReference type="GO" id="GO:0016712">
    <property type="term" value="F:oxidoreductase activity, acting on paired donors, with incorporation or reduction of molecular oxygen, reduced flavin or flavoprotein as one donor, and incorporation of one atom of oxygen"/>
    <property type="evidence" value="ECO:0007669"/>
    <property type="project" value="TreeGrafter"/>
</dbReference>
<dbReference type="GO" id="GO:0005737">
    <property type="term" value="C:cytoplasm"/>
    <property type="evidence" value="ECO:0007669"/>
    <property type="project" value="TreeGrafter"/>
</dbReference>
<dbReference type="PANTHER" id="PTHR48083:SF19">
    <property type="entry name" value="FLAVIN-DEPENDENT MONOOXYGENASE, OXYGENASE SUBUNIT HSAA"/>
    <property type="match status" value="1"/>
</dbReference>
<dbReference type="InterPro" id="IPR037069">
    <property type="entry name" value="AcylCoA_DH/ox_N_sf"/>
</dbReference>
<dbReference type="GO" id="GO:0033539">
    <property type="term" value="P:fatty acid beta-oxidation using acyl-CoA dehydrogenase"/>
    <property type="evidence" value="ECO:0007669"/>
    <property type="project" value="TreeGrafter"/>
</dbReference>
<evidence type="ECO:0000256" key="1">
    <source>
        <dbReference type="ARBA" id="ARBA00023002"/>
    </source>
</evidence>
<name>A0A6B9FGT2_9HYPH</name>
<accession>A0A6B9FGT2</accession>
<dbReference type="Proteomes" id="UP000012488">
    <property type="component" value="Chromosome"/>
</dbReference>
<dbReference type="InterPro" id="IPR013107">
    <property type="entry name" value="Acyl-CoA_DH_C"/>
</dbReference>
<dbReference type="SUPFAM" id="SSF56645">
    <property type="entry name" value="Acyl-CoA dehydrogenase NM domain-like"/>
    <property type="match status" value="1"/>
</dbReference>
<sequence length="411" mass="44320">MQQMTSLQSQSERSLSSYAENDRLSGLKQVFLEVGQHASLRELERTHPLEQLDLLRTARFGALRIGREDGGQSATFRELLGLVIALGDADPNVAHIFRNHFTFVERFARRPCTDQERQWQRLVVDGAVVGLANTELESATIGGAPMSTKLTRDGIAYRLNGRKYYSTGTLYADLVQVRASTPDGSLASAIIPTDRTGVERLDDWDGTGQRLTGSGTTILTDVRVEADEVVIDGAGSGFGVAYSATLPQLYLTAIEAGILRSILRDAIALVSGRTRPFYYSPDKPPDDALLQNAIGELASSAFAAEAIVLAAADVLDRVDAVRAAGVDEGDLAEHASLAAAQAKVVIDDLALRAGSRLFDVGGASATQRTKNLDRHWRNVRTLASHNPKALKARVIGDHLVNGIALPRSGFF</sequence>
<evidence type="ECO:0000259" key="2">
    <source>
        <dbReference type="Pfam" id="PF08028"/>
    </source>
</evidence>
<dbReference type="KEGG" id="mmes:MMSR116_08550"/>
<dbReference type="InterPro" id="IPR036250">
    <property type="entry name" value="AcylCo_DH-like_C"/>
</dbReference>
<dbReference type="PANTHER" id="PTHR48083">
    <property type="entry name" value="MEDIUM-CHAIN SPECIFIC ACYL-COA DEHYDROGENASE, MITOCHONDRIAL-RELATED"/>
    <property type="match status" value="1"/>
</dbReference>
<dbReference type="EMBL" id="CP043538">
    <property type="protein sequence ID" value="QGY01921.1"/>
    <property type="molecule type" value="Genomic_DNA"/>
</dbReference>
<dbReference type="Gene3D" id="1.20.140.10">
    <property type="entry name" value="Butyryl-CoA Dehydrogenase, subunit A, domain 3"/>
    <property type="match status" value="1"/>
</dbReference>
<dbReference type="Pfam" id="PF08028">
    <property type="entry name" value="Acyl-CoA_dh_2"/>
    <property type="match status" value="1"/>
</dbReference>
<dbReference type="GO" id="GO:0050660">
    <property type="term" value="F:flavin adenine dinucleotide binding"/>
    <property type="evidence" value="ECO:0007669"/>
    <property type="project" value="InterPro"/>
</dbReference>
<proteinExistence type="predicted"/>
<dbReference type="InterPro" id="IPR046373">
    <property type="entry name" value="Acyl-CoA_Oxase/DH_mid-dom_sf"/>
</dbReference>
<organism evidence="3 4">
    <name type="scientific">Methylobacterium mesophilicum SR1.6/6</name>
    <dbReference type="NCBI Taxonomy" id="908290"/>
    <lineage>
        <taxon>Bacteria</taxon>
        <taxon>Pseudomonadati</taxon>
        <taxon>Pseudomonadota</taxon>
        <taxon>Alphaproteobacteria</taxon>
        <taxon>Hyphomicrobiales</taxon>
        <taxon>Methylobacteriaceae</taxon>
        <taxon>Methylobacterium</taxon>
    </lineage>
</organism>
<dbReference type="AlphaFoldDB" id="A0A6B9FGT2"/>
<dbReference type="GO" id="GO:0003995">
    <property type="term" value="F:acyl-CoA dehydrogenase activity"/>
    <property type="evidence" value="ECO:0007669"/>
    <property type="project" value="TreeGrafter"/>
</dbReference>
<evidence type="ECO:0000313" key="4">
    <source>
        <dbReference type="Proteomes" id="UP000012488"/>
    </source>
</evidence>
<dbReference type="Gene3D" id="2.40.110.10">
    <property type="entry name" value="Butyryl-CoA Dehydrogenase, subunit A, domain 2"/>
    <property type="match status" value="1"/>
</dbReference>
<dbReference type="SUPFAM" id="SSF47203">
    <property type="entry name" value="Acyl-CoA dehydrogenase C-terminal domain-like"/>
    <property type="match status" value="1"/>
</dbReference>
<dbReference type="Gene3D" id="1.10.540.10">
    <property type="entry name" value="Acyl-CoA dehydrogenase/oxidase, N-terminal domain"/>
    <property type="match status" value="1"/>
</dbReference>
<reference evidence="3 4" key="1">
    <citation type="journal article" date="2012" name="Genet. Mol. Biol.">
        <title>Analysis of 16S rRNA and mxaF genes revealing insights into Methylobacterium niche-specific plant association.</title>
        <authorList>
            <person name="Dourado M.N."/>
            <person name="Andreote F.D."/>
            <person name="Dini-Andreote F."/>
            <person name="Conti R."/>
            <person name="Araujo J.M."/>
            <person name="Araujo W.L."/>
        </authorList>
    </citation>
    <scope>NUCLEOTIDE SEQUENCE [LARGE SCALE GENOMIC DNA]</scope>
    <source>
        <strain evidence="3 4">SR1.6/6</strain>
    </source>
</reference>
<gene>
    <name evidence="3" type="ORF">MMSR116_08550</name>
</gene>
<dbReference type="RefSeq" id="WP_106428299.1">
    <property type="nucleotide sequence ID" value="NZ_CP043538.1"/>
</dbReference>
<evidence type="ECO:0000313" key="3">
    <source>
        <dbReference type="EMBL" id="QGY01921.1"/>
    </source>
</evidence>
<dbReference type="PIRSF" id="PIRSF016578">
    <property type="entry name" value="HsaA"/>
    <property type="match status" value="1"/>
</dbReference>
<reference evidence="3 4" key="2">
    <citation type="journal article" date="2013" name="Genome Announc.">
        <title>Draft Genome Sequence of Methylobacterium mesophilicum Strain SR1.6/6, Isolated from Citrus sinensis.</title>
        <authorList>
            <person name="Marinho Almeida D."/>
            <person name="Dini-Andreote F."/>
            <person name="Camargo Neves A.A."/>
            <person name="Juca Ramos R.T."/>
            <person name="Andreote F.D."/>
            <person name="Carneiro A.R."/>
            <person name="Oliveira de Souza Lima A."/>
            <person name="Caracciolo Gomes de Sa P.H."/>
            <person name="Ribeiro Barbosa M.S."/>
            <person name="Araujo W.L."/>
            <person name="Silva A."/>
        </authorList>
    </citation>
    <scope>NUCLEOTIDE SEQUENCE [LARGE SCALE GENOMIC DNA]</scope>
    <source>
        <strain evidence="3 4">SR1.6/6</strain>
    </source>
</reference>